<gene>
    <name evidence="6" type="primary">Rnf13</name>
    <name evidence="6" type="ORF">SNEC2469_LOCUS27880</name>
</gene>
<proteinExistence type="predicted"/>
<feature type="non-terminal residue" evidence="6">
    <location>
        <position position="1"/>
    </location>
</feature>
<organism evidence="6 7">
    <name type="scientific">Symbiodinium necroappetens</name>
    <dbReference type="NCBI Taxonomy" id="1628268"/>
    <lineage>
        <taxon>Eukaryota</taxon>
        <taxon>Sar</taxon>
        <taxon>Alveolata</taxon>
        <taxon>Dinophyceae</taxon>
        <taxon>Suessiales</taxon>
        <taxon>Symbiodiniaceae</taxon>
        <taxon>Symbiodinium</taxon>
    </lineage>
</organism>
<feature type="domain" description="RING-type" evidence="5">
    <location>
        <begin position="129"/>
        <end position="175"/>
    </location>
</feature>
<dbReference type="PANTHER" id="PTHR22765:SF434">
    <property type="entry name" value="GB|AAD18119.1-RELATED"/>
    <property type="match status" value="1"/>
</dbReference>
<dbReference type="SMART" id="SM00184">
    <property type="entry name" value="RING"/>
    <property type="match status" value="1"/>
</dbReference>
<dbReference type="PROSITE" id="PS50089">
    <property type="entry name" value="ZF_RING_2"/>
    <property type="match status" value="1"/>
</dbReference>
<dbReference type="EMBL" id="CAJNJA010059498">
    <property type="protein sequence ID" value="CAE7867887.1"/>
    <property type="molecule type" value="Genomic_DNA"/>
</dbReference>
<dbReference type="SMART" id="SM01197">
    <property type="entry name" value="FANCL_C"/>
    <property type="match status" value="1"/>
</dbReference>
<protein>
    <submittedName>
        <fullName evidence="6">Rnf13 protein</fullName>
    </submittedName>
</protein>
<sequence>MWATTYRVTLKKQALEERFGIVITYTKRGEGLLIKDVGQESAVLQWTREHPDRPIRIGCAILAINGEDQIEPMLEQLHMSCKLDLLITAELTASQQQTLHRSLQKTVPSFVVESLPRVAADESAEKDVCAICFEELEGDGDVGSLPAQLPCGHLFHAPCVKTWLVTRSRRCPMCNQDVELKLQNAPLPRE</sequence>
<dbReference type="InterPro" id="IPR013083">
    <property type="entry name" value="Znf_RING/FYVE/PHD"/>
</dbReference>
<keyword evidence="1" id="KW-0479">Metal-binding</keyword>
<dbReference type="Pfam" id="PF13639">
    <property type="entry name" value="zf-RING_2"/>
    <property type="match status" value="1"/>
</dbReference>
<dbReference type="PANTHER" id="PTHR22765">
    <property type="entry name" value="RING FINGER AND PROTEASE ASSOCIATED DOMAIN-CONTAINING"/>
    <property type="match status" value="1"/>
</dbReference>
<dbReference type="SUPFAM" id="SSF57850">
    <property type="entry name" value="RING/U-box"/>
    <property type="match status" value="1"/>
</dbReference>
<dbReference type="SMART" id="SM00744">
    <property type="entry name" value="RINGv"/>
    <property type="match status" value="1"/>
</dbReference>
<dbReference type="Proteomes" id="UP000601435">
    <property type="component" value="Unassembled WGS sequence"/>
</dbReference>
<dbReference type="AlphaFoldDB" id="A0A813AJ32"/>
<keyword evidence="3" id="KW-0862">Zinc</keyword>
<dbReference type="InterPro" id="IPR011016">
    <property type="entry name" value="Znf_RING-CH"/>
</dbReference>
<evidence type="ECO:0000313" key="6">
    <source>
        <dbReference type="EMBL" id="CAE7867887.1"/>
    </source>
</evidence>
<dbReference type="OrthoDB" id="409354at2759"/>
<dbReference type="InterPro" id="IPR001841">
    <property type="entry name" value="Znf_RING"/>
</dbReference>
<evidence type="ECO:0000256" key="1">
    <source>
        <dbReference type="ARBA" id="ARBA00022723"/>
    </source>
</evidence>
<dbReference type="InterPro" id="IPR051826">
    <property type="entry name" value="E3_ubiquitin-ligase_domain"/>
</dbReference>
<evidence type="ECO:0000256" key="4">
    <source>
        <dbReference type="PROSITE-ProRule" id="PRU00175"/>
    </source>
</evidence>
<name>A0A813AJ32_9DINO</name>
<dbReference type="Gene3D" id="3.30.40.10">
    <property type="entry name" value="Zinc/RING finger domain, C3HC4 (zinc finger)"/>
    <property type="match status" value="1"/>
</dbReference>
<accession>A0A813AJ32</accession>
<evidence type="ECO:0000313" key="7">
    <source>
        <dbReference type="Proteomes" id="UP000601435"/>
    </source>
</evidence>
<keyword evidence="7" id="KW-1185">Reference proteome</keyword>
<dbReference type="GO" id="GO:0061630">
    <property type="term" value="F:ubiquitin protein ligase activity"/>
    <property type="evidence" value="ECO:0007669"/>
    <property type="project" value="TreeGrafter"/>
</dbReference>
<keyword evidence="2 4" id="KW-0863">Zinc-finger</keyword>
<comment type="caution">
    <text evidence="6">The sequence shown here is derived from an EMBL/GenBank/DDBJ whole genome shotgun (WGS) entry which is preliminary data.</text>
</comment>
<dbReference type="GO" id="GO:0008270">
    <property type="term" value="F:zinc ion binding"/>
    <property type="evidence" value="ECO:0007669"/>
    <property type="project" value="UniProtKB-KW"/>
</dbReference>
<dbReference type="GO" id="GO:0006511">
    <property type="term" value="P:ubiquitin-dependent protein catabolic process"/>
    <property type="evidence" value="ECO:0007669"/>
    <property type="project" value="TreeGrafter"/>
</dbReference>
<reference evidence="6" key="1">
    <citation type="submission" date="2021-02" db="EMBL/GenBank/DDBJ databases">
        <authorList>
            <person name="Dougan E. K."/>
            <person name="Rhodes N."/>
            <person name="Thang M."/>
            <person name="Chan C."/>
        </authorList>
    </citation>
    <scope>NUCLEOTIDE SEQUENCE</scope>
</reference>
<evidence type="ECO:0000259" key="5">
    <source>
        <dbReference type="PROSITE" id="PS50089"/>
    </source>
</evidence>
<evidence type="ECO:0000256" key="2">
    <source>
        <dbReference type="ARBA" id="ARBA00022771"/>
    </source>
</evidence>
<dbReference type="CDD" id="cd16448">
    <property type="entry name" value="RING-H2"/>
    <property type="match status" value="1"/>
</dbReference>
<evidence type="ECO:0000256" key="3">
    <source>
        <dbReference type="ARBA" id="ARBA00022833"/>
    </source>
</evidence>